<feature type="non-terminal residue" evidence="1">
    <location>
        <position position="1"/>
    </location>
</feature>
<dbReference type="EMBL" id="ML987206">
    <property type="protein sequence ID" value="KAF2243033.1"/>
    <property type="molecule type" value="Genomic_DNA"/>
</dbReference>
<proteinExistence type="predicted"/>
<sequence>AYKVFGGDGTPAQGWPKQSDWKSFEDLWTANQGTMKASCSQFSQENDSDQEMNDIKSAIQATAKEASLPAEFLLAIVMQESKGCVRAPTTNYGYDNPGLMQSFQGKNSCNPSGSGTVPCPSDTITGMIRDGAGIGLEFGMQQAVAQSKADDVSKFYKGARIYNSGSVDASGNLGAGIATHCYSSDVANRLLGW</sequence>
<feature type="non-terminal residue" evidence="1">
    <location>
        <position position="193"/>
    </location>
</feature>
<name>A0A6A6HZH7_9PLEO</name>
<keyword evidence="2" id="KW-1185">Reference proteome</keyword>
<dbReference type="GeneID" id="54575935"/>
<dbReference type="AlphaFoldDB" id="A0A6A6HZH7"/>
<evidence type="ECO:0000313" key="1">
    <source>
        <dbReference type="EMBL" id="KAF2243033.1"/>
    </source>
</evidence>
<protein>
    <recommendedName>
        <fullName evidence="3">Glycoside hydrolase family 23 protein</fullName>
    </recommendedName>
</protein>
<dbReference type="OrthoDB" id="1193027at2759"/>
<reference evidence="1" key="1">
    <citation type="journal article" date="2020" name="Stud. Mycol.">
        <title>101 Dothideomycetes genomes: a test case for predicting lifestyles and emergence of pathogens.</title>
        <authorList>
            <person name="Haridas S."/>
            <person name="Albert R."/>
            <person name="Binder M."/>
            <person name="Bloem J."/>
            <person name="Labutti K."/>
            <person name="Salamov A."/>
            <person name="Andreopoulos B."/>
            <person name="Baker S."/>
            <person name="Barry K."/>
            <person name="Bills G."/>
            <person name="Bluhm B."/>
            <person name="Cannon C."/>
            <person name="Castanera R."/>
            <person name="Culley D."/>
            <person name="Daum C."/>
            <person name="Ezra D."/>
            <person name="Gonzalez J."/>
            <person name="Henrissat B."/>
            <person name="Kuo A."/>
            <person name="Liang C."/>
            <person name="Lipzen A."/>
            <person name="Lutzoni F."/>
            <person name="Magnuson J."/>
            <person name="Mondo S."/>
            <person name="Nolan M."/>
            <person name="Ohm R."/>
            <person name="Pangilinan J."/>
            <person name="Park H.-J."/>
            <person name="Ramirez L."/>
            <person name="Alfaro M."/>
            <person name="Sun H."/>
            <person name="Tritt A."/>
            <person name="Yoshinaga Y."/>
            <person name="Zwiers L.-H."/>
            <person name="Turgeon B."/>
            <person name="Goodwin S."/>
            <person name="Spatafora J."/>
            <person name="Crous P."/>
            <person name="Grigoriev I."/>
        </authorList>
    </citation>
    <scope>NUCLEOTIDE SEQUENCE</scope>
    <source>
        <strain evidence="1">CBS 122368</strain>
    </source>
</reference>
<organism evidence="1 2">
    <name type="scientific">Trematosphaeria pertusa</name>
    <dbReference type="NCBI Taxonomy" id="390896"/>
    <lineage>
        <taxon>Eukaryota</taxon>
        <taxon>Fungi</taxon>
        <taxon>Dikarya</taxon>
        <taxon>Ascomycota</taxon>
        <taxon>Pezizomycotina</taxon>
        <taxon>Dothideomycetes</taxon>
        <taxon>Pleosporomycetidae</taxon>
        <taxon>Pleosporales</taxon>
        <taxon>Massarineae</taxon>
        <taxon>Trematosphaeriaceae</taxon>
        <taxon>Trematosphaeria</taxon>
    </lineage>
</organism>
<dbReference type="Gene3D" id="1.10.530.10">
    <property type="match status" value="1"/>
</dbReference>
<dbReference type="InterPro" id="IPR023346">
    <property type="entry name" value="Lysozyme-like_dom_sf"/>
</dbReference>
<dbReference type="RefSeq" id="XP_033678037.1">
    <property type="nucleotide sequence ID" value="XM_033822605.1"/>
</dbReference>
<evidence type="ECO:0000313" key="2">
    <source>
        <dbReference type="Proteomes" id="UP000800094"/>
    </source>
</evidence>
<evidence type="ECO:0008006" key="3">
    <source>
        <dbReference type="Google" id="ProtNLM"/>
    </source>
</evidence>
<dbReference type="Proteomes" id="UP000800094">
    <property type="component" value="Unassembled WGS sequence"/>
</dbReference>
<accession>A0A6A6HZH7</accession>
<dbReference type="SUPFAM" id="SSF53955">
    <property type="entry name" value="Lysozyme-like"/>
    <property type="match status" value="1"/>
</dbReference>
<gene>
    <name evidence="1" type="ORF">BU26DRAFT_384014</name>
</gene>